<evidence type="ECO:0000256" key="8">
    <source>
        <dbReference type="ARBA" id="ARBA00022723"/>
    </source>
</evidence>
<keyword evidence="12" id="KW-0460">Magnesium</keyword>
<evidence type="ECO:0000256" key="12">
    <source>
        <dbReference type="ARBA" id="ARBA00022842"/>
    </source>
</evidence>
<dbReference type="GO" id="GO:0016020">
    <property type="term" value="C:membrane"/>
    <property type="evidence" value="ECO:0007669"/>
    <property type="project" value="UniProtKB-SubCell"/>
</dbReference>
<feature type="compositionally biased region" description="Polar residues" evidence="18">
    <location>
        <begin position="20"/>
        <end position="47"/>
    </location>
</feature>
<dbReference type="InterPro" id="IPR027417">
    <property type="entry name" value="P-loop_NTPase"/>
</dbReference>
<evidence type="ECO:0000256" key="17">
    <source>
        <dbReference type="ARBA" id="ARBA00024013"/>
    </source>
</evidence>
<protein>
    <submittedName>
        <fullName evidence="20">Translocase of chloroplast 34 homolog, chloroplastic</fullName>
    </submittedName>
</protein>
<evidence type="ECO:0000256" key="9">
    <source>
        <dbReference type="ARBA" id="ARBA00022741"/>
    </source>
</evidence>
<proteinExistence type="inferred from homology"/>
<keyword evidence="14" id="KW-1133">Transmembrane helix</keyword>
<organism evidence="20 21">
    <name type="scientific">Geodia barretti</name>
    <name type="common">Barrett's horny sponge</name>
    <dbReference type="NCBI Taxonomy" id="519541"/>
    <lineage>
        <taxon>Eukaryota</taxon>
        <taxon>Metazoa</taxon>
        <taxon>Porifera</taxon>
        <taxon>Demospongiae</taxon>
        <taxon>Heteroscleromorpha</taxon>
        <taxon>Tetractinellida</taxon>
        <taxon>Astrophorina</taxon>
        <taxon>Geodiidae</taxon>
        <taxon>Geodia</taxon>
    </lineage>
</organism>
<gene>
    <name evidence="20" type="ORF">GBAR_LOCUS10790</name>
</gene>
<comment type="subcellular location">
    <subcellularLocation>
        <location evidence="2">Membrane</location>
        <topology evidence="2">Single-pass membrane protein</topology>
    </subcellularLocation>
    <subcellularLocation>
        <location evidence="17">Plastid</location>
        <location evidence="17">Chloroplast outer membrane</location>
    </subcellularLocation>
</comment>
<evidence type="ECO:0000256" key="1">
    <source>
        <dbReference type="ARBA" id="ARBA00001946"/>
    </source>
</evidence>
<keyword evidence="9" id="KW-0547">Nucleotide-binding</keyword>
<keyword evidence="6" id="KW-0934">Plastid</keyword>
<dbReference type="SUPFAM" id="SSF52540">
    <property type="entry name" value="P-loop containing nucleoside triphosphate hydrolases"/>
    <property type="match status" value="1"/>
</dbReference>
<dbReference type="GO" id="GO:0015031">
    <property type="term" value="P:protein transport"/>
    <property type="evidence" value="ECO:0007669"/>
    <property type="project" value="UniProtKB-KW"/>
</dbReference>
<name>A0AA35RUD8_GEOBA</name>
<evidence type="ECO:0000256" key="15">
    <source>
        <dbReference type="ARBA" id="ARBA00023134"/>
    </source>
</evidence>
<evidence type="ECO:0000256" key="11">
    <source>
        <dbReference type="ARBA" id="ARBA00022805"/>
    </source>
</evidence>
<keyword evidence="21" id="KW-1185">Reference proteome</keyword>
<keyword evidence="16" id="KW-0472">Membrane</keyword>
<dbReference type="Gene3D" id="3.40.50.300">
    <property type="entry name" value="P-loop containing nucleotide triphosphate hydrolases"/>
    <property type="match status" value="1"/>
</dbReference>
<dbReference type="GO" id="GO:0005525">
    <property type="term" value="F:GTP binding"/>
    <property type="evidence" value="ECO:0007669"/>
    <property type="project" value="UniProtKB-KW"/>
</dbReference>
<dbReference type="AlphaFoldDB" id="A0AA35RUD8"/>
<evidence type="ECO:0000259" key="19">
    <source>
        <dbReference type="Pfam" id="PF04548"/>
    </source>
</evidence>
<evidence type="ECO:0000313" key="21">
    <source>
        <dbReference type="Proteomes" id="UP001174909"/>
    </source>
</evidence>
<keyword evidence="4" id="KW-0813">Transport</keyword>
<accession>A0AA35RUD8</accession>
<evidence type="ECO:0000313" key="20">
    <source>
        <dbReference type="EMBL" id="CAI8017879.1"/>
    </source>
</evidence>
<sequence>MASPVDSTITEVGGRALLGSTGTPSIQEDSSTQTTMETIQASVSSGNAKEEAQVPRYSNLHALLASLKLPDGLTEKFSTDKEQPVNFVVVGKYQVGKSALINSMFYKKAQGFKEIAIEGDMEPTTDVIECHGPCEVHGIEFHIYDTMGLQDGRRKDKAHVSKIKEIFTTAHLIIYCTKLQEPIRPDDVSTLKSLTKACGKSFWKNAVIALTFANAAAPNDPEKQNWFGDLLQRKKEKLHKCFVEDLGISEEVWGTLSQHTVAVGNHSTP</sequence>
<evidence type="ECO:0000256" key="13">
    <source>
        <dbReference type="ARBA" id="ARBA00022927"/>
    </source>
</evidence>
<evidence type="ECO:0000256" key="6">
    <source>
        <dbReference type="ARBA" id="ARBA00022640"/>
    </source>
</evidence>
<feature type="region of interest" description="Disordered" evidence="18">
    <location>
        <begin position="16"/>
        <end position="50"/>
    </location>
</feature>
<dbReference type="PANTHER" id="PTHR10903">
    <property type="entry name" value="GTPASE, IMAP FAMILY MEMBER-RELATED"/>
    <property type="match status" value="1"/>
</dbReference>
<evidence type="ECO:0000256" key="2">
    <source>
        <dbReference type="ARBA" id="ARBA00004167"/>
    </source>
</evidence>
<dbReference type="Pfam" id="PF04548">
    <property type="entry name" value="AIG1"/>
    <property type="match status" value="1"/>
</dbReference>
<reference evidence="20" key="1">
    <citation type="submission" date="2023-03" db="EMBL/GenBank/DDBJ databases">
        <authorList>
            <person name="Steffen K."/>
            <person name="Cardenas P."/>
        </authorList>
    </citation>
    <scope>NUCLEOTIDE SEQUENCE</scope>
</reference>
<evidence type="ECO:0000256" key="18">
    <source>
        <dbReference type="SAM" id="MobiDB-lite"/>
    </source>
</evidence>
<evidence type="ECO:0000256" key="10">
    <source>
        <dbReference type="ARBA" id="ARBA00022801"/>
    </source>
</evidence>
<keyword evidence="7" id="KW-0812">Transmembrane</keyword>
<dbReference type="GO" id="GO:0016787">
    <property type="term" value="F:hydrolase activity"/>
    <property type="evidence" value="ECO:0007669"/>
    <property type="project" value="UniProtKB-KW"/>
</dbReference>
<keyword evidence="11" id="KW-1002">Plastid outer membrane</keyword>
<dbReference type="Proteomes" id="UP001174909">
    <property type="component" value="Unassembled WGS sequence"/>
</dbReference>
<keyword evidence="8" id="KW-0479">Metal-binding</keyword>
<evidence type="ECO:0000256" key="7">
    <source>
        <dbReference type="ARBA" id="ARBA00022692"/>
    </source>
</evidence>
<evidence type="ECO:0000256" key="4">
    <source>
        <dbReference type="ARBA" id="ARBA00022448"/>
    </source>
</evidence>
<dbReference type="GO" id="GO:0046872">
    <property type="term" value="F:metal ion binding"/>
    <property type="evidence" value="ECO:0007669"/>
    <property type="project" value="UniProtKB-KW"/>
</dbReference>
<dbReference type="PANTHER" id="PTHR10903:SF135">
    <property type="entry name" value="TRANSLOCASE OF CHLOROPLAST 120, CHLOROPLASTIC-RELATED"/>
    <property type="match status" value="1"/>
</dbReference>
<dbReference type="InterPro" id="IPR045058">
    <property type="entry name" value="GIMA/IAN/Toc"/>
</dbReference>
<comment type="cofactor">
    <cofactor evidence="1">
        <name>Mg(2+)</name>
        <dbReference type="ChEBI" id="CHEBI:18420"/>
    </cofactor>
</comment>
<comment type="similarity">
    <text evidence="3">Belongs to the TRAFAC class TrmE-Era-EngA-EngB-Septin-like GTPase superfamily. AIG1/Toc34/Toc159-like paraseptin GTPase family. IAN subfamily.</text>
</comment>
<dbReference type="InterPro" id="IPR006703">
    <property type="entry name" value="G_AIG1"/>
</dbReference>
<evidence type="ECO:0000256" key="3">
    <source>
        <dbReference type="ARBA" id="ARBA00008535"/>
    </source>
</evidence>
<evidence type="ECO:0000256" key="5">
    <source>
        <dbReference type="ARBA" id="ARBA00022528"/>
    </source>
</evidence>
<keyword evidence="13" id="KW-0653">Protein transport</keyword>
<comment type="caution">
    <text evidence="20">The sequence shown here is derived from an EMBL/GenBank/DDBJ whole genome shotgun (WGS) entry which is preliminary data.</text>
</comment>
<keyword evidence="10" id="KW-0378">Hydrolase</keyword>
<evidence type="ECO:0000256" key="16">
    <source>
        <dbReference type="ARBA" id="ARBA00023136"/>
    </source>
</evidence>
<evidence type="ECO:0000256" key="14">
    <source>
        <dbReference type="ARBA" id="ARBA00022989"/>
    </source>
</evidence>
<keyword evidence="15" id="KW-0342">GTP-binding</keyword>
<dbReference type="EMBL" id="CASHTH010001665">
    <property type="protein sequence ID" value="CAI8017879.1"/>
    <property type="molecule type" value="Genomic_DNA"/>
</dbReference>
<feature type="domain" description="AIG1-type G" evidence="19">
    <location>
        <begin position="86"/>
        <end position="234"/>
    </location>
</feature>
<keyword evidence="5" id="KW-0150">Chloroplast</keyword>